<gene>
    <name evidence="2" type="ORF">Hypma_000307</name>
</gene>
<dbReference type="InterPro" id="IPR052711">
    <property type="entry name" value="Zinc_ADH-like"/>
</dbReference>
<dbReference type="Pfam" id="PF08240">
    <property type="entry name" value="ADH_N"/>
    <property type="match status" value="1"/>
</dbReference>
<protein>
    <recommendedName>
        <fullName evidence="1">Enoyl reductase (ER) domain-containing protein</fullName>
    </recommendedName>
</protein>
<dbReference type="InterPro" id="IPR013149">
    <property type="entry name" value="ADH-like_C"/>
</dbReference>
<dbReference type="Gene3D" id="3.40.50.720">
    <property type="entry name" value="NAD(P)-binding Rossmann-like Domain"/>
    <property type="match status" value="1"/>
</dbReference>
<dbReference type="GO" id="GO:0016491">
    <property type="term" value="F:oxidoreductase activity"/>
    <property type="evidence" value="ECO:0007669"/>
    <property type="project" value="InterPro"/>
</dbReference>
<dbReference type="InterPro" id="IPR013154">
    <property type="entry name" value="ADH-like_N"/>
</dbReference>
<dbReference type="PANTHER" id="PTHR45033:SF2">
    <property type="entry name" value="ZINC-TYPE ALCOHOL DEHYDROGENASE-LIKE PROTEIN C1773.06C"/>
    <property type="match status" value="1"/>
</dbReference>
<name>A0A369JB50_HYPMA</name>
<dbReference type="STRING" id="39966.A0A369JB50"/>
<dbReference type="Pfam" id="PF00107">
    <property type="entry name" value="ADH_zinc_N"/>
    <property type="match status" value="1"/>
</dbReference>
<dbReference type="InterPro" id="IPR020843">
    <property type="entry name" value="ER"/>
</dbReference>
<evidence type="ECO:0000313" key="3">
    <source>
        <dbReference type="Proteomes" id="UP000076154"/>
    </source>
</evidence>
<evidence type="ECO:0000259" key="1">
    <source>
        <dbReference type="SMART" id="SM00829"/>
    </source>
</evidence>
<dbReference type="OrthoDB" id="9930022at2759"/>
<keyword evidence="3" id="KW-1185">Reference proteome</keyword>
<dbReference type="AlphaFoldDB" id="A0A369JB50"/>
<organism evidence="2 3">
    <name type="scientific">Hypsizygus marmoreus</name>
    <name type="common">White beech mushroom</name>
    <name type="synonym">Agaricus marmoreus</name>
    <dbReference type="NCBI Taxonomy" id="39966"/>
    <lineage>
        <taxon>Eukaryota</taxon>
        <taxon>Fungi</taxon>
        <taxon>Dikarya</taxon>
        <taxon>Basidiomycota</taxon>
        <taxon>Agaricomycotina</taxon>
        <taxon>Agaricomycetes</taxon>
        <taxon>Agaricomycetidae</taxon>
        <taxon>Agaricales</taxon>
        <taxon>Tricholomatineae</taxon>
        <taxon>Lyophyllaceae</taxon>
        <taxon>Hypsizygus</taxon>
    </lineage>
</organism>
<proteinExistence type="predicted"/>
<feature type="domain" description="Enoyl reductase (ER)" evidence="1">
    <location>
        <begin position="16"/>
        <end position="343"/>
    </location>
</feature>
<dbReference type="CDD" id="cd08276">
    <property type="entry name" value="MDR7"/>
    <property type="match status" value="1"/>
</dbReference>
<reference evidence="2" key="1">
    <citation type="submission" date="2018-04" db="EMBL/GenBank/DDBJ databases">
        <title>Whole genome sequencing of Hypsizygus marmoreus.</title>
        <authorList>
            <person name="Choi I.-G."/>
            <person name="Min B."/>
            <person name="Kim J.-G."/>
            <person name="Kim S."/>
            <person name="Oh Y.-L."/>
            <person name="Kong W.-S."/>
            <person name="Park H."/>
            <person name="Jeong J."/>
            <person name="Song E.-S."/>
        </authorList>
    </citation>
    <scope>NUCLEOTIDE SEQUENCE [LARGE SCALE GENOMIC DNA]</scope>
    <source>
        <strain evidence="2">51987-8</strain>
    </source>
</reference>
<dbReference type="SUPFAM" id="SSF50129">
    <property type="entry name" value="GroES-like"/>
    <property type="match status" value="1"/>
</dbReference>
<sequence length="348" mass="37251">MSIPTTTSEYYLPKIGSYDNLTLRTKNVEKPRTNDVLVKVHAVSLQFRDLLIASGNYPVASPPDLVPVSDMAGEVVAVGQDVKGWKVGDRVSANFATDHIHGDPTPAIKRTDLGGLTNGVLTEYRTFPAHSLVAIPSHLSYEEASTLPCAALTAYNSLLGPIPVKAGDYVLVLGTGGISIFALQLAAASGANVIVTSSSDEKLKIASKLGAKHVINYNKTPNWDEEIQKITNGVGVDHVIEVGGPGTLPKSINTARVGGHIHIVGIVSKDTSGANLVLNTILKTVTLRGIYVGSLTQFKDMNRLLSANPETTRPYIDKVFPFEEARQAYSYLASQRHVGKVVIKVSKD</sequence>
<evidence type="ECO:0000313" key="2">
    <source>
        <dbReference type="EMBL" id="RDB18562.1"/>
    </source>
</evidence>
<dbReference type="EMBL" id="LUEZ02000101">
    <property type="protein sequence ID" value="RDB18562.1"/>
    <property type="molecule type" value="Genomic_DNA"/>
</dbReference>
<dbReference type="InterPro" id="IPR036291">
    <property type="entry name" value="NAD(P)-bd_dom_sf"/>
</dbReference>
<comment type="caution">
    <text evidence="2">The sequence shown here is derived from an EMBL/GenBank/DDBJ whole genome shotgun (WGS) entry which is preliminary data.</text>
</comment>
<dbReference type="SUPFAM" id="SSF51735">
    <property type="entry name" value="NAD(P)-binding Rossmann-fold domains"/>
    <property type="match status" value="1"/>
</dbReference>
<dbReference type="InParanoid" id="A0A369JB50"/>
<dbReference type="Proteomes" id="UP000076154">
    <property type="component" value="Unassembled WGS sequence"/>
</dbReference>
<dbReference type="InterPro" id="IPR011032">
    <property type="entry name" value="GroES-like_sf"/>
</dbReference>
<dbReference type="SMART" id="SM00829">
    <property type="entry name" value="PKS_ER"/>
    <property type="match status" value="1"/>
</dbReference>
<dbReference type="Gene3D" id="3.90.180.10">
    <property type="entry name" value="Medium-chain alcohol dehydrogenases, catalytic domain"/>
    <property type="match status" value="1"/>
</dbReference>
<accession>A0A369JB50</accession>
<dbReference type="PANTHER" id="PTHR45033">
    <property type="match status" value="1"/>
</dbReference>